<dbReference type="Proteomes" id="UP000295604">
    <property type="component" value="Unassembled WGS sequence"/>
</dbReference>
<sequence>MLRPAPIRCPPRWWQITRRRKDISNGAGGTEEHGTAVYLAQISQRQRGAAAVVTMFFGSRIRTWLAGFDVNSLFPPYPC</sequence>
<proteinExistence type="predicted"/>
<dbReference type="AlphaFoldDB" id="A0A4R8TCF8"/>
<gene>
    <name evidence="1" type="ORF">C8034_v011309</name>
</gene>
<organism evidence="1 2">
    <name type="scientific">Colletotrichum sidae</name>
    <dbReference type="NCBI Taxonomy" id="1347389"/>
    <lineage>
        <taxon>Eukaryota</taxon>
        <taxon>Fungi</taxon>
        <taxon>Dikarya</taxon>
        <taxon>Ascomycota</taxon>
        <taxon>Pezizomycotina</taxon>
        <taxon>Sordariomycetes</taxon>
        <taxon>Hypocreomycetidae</taxon>
        <taxon>Glomerellales</taxon>
        <taxon>Glomerellaceae</taxon>
        <taxon>Colletotrichum</taxon>
        <taxon>Colletotrichum orbiculare species complex</taxon>
    </lineage>
</organism>
<protein>
    <submittedName>
        <fullName evidence="1">Uncharacterized protein</fullName>
    </submittedName>
</protein>
<dbReference type="EMBL" id="QAPF01000132">
    <property type="protein sequence ID" value="TEA15510.1"/>
    <property type="molecule type" value="Genomic_DNA"/>
</dbReference>
<evidence type="ECO:0000313" key="1">
    <source>
        <dbReference type="EMBL" id="TEA15510.1"/>
    </source>
</evidence>
<name>A0A4R8TCF8_9PEZI</name>
<accession>A0A4R8TCF8</accession>
<comment type="caution">
    <text evidence="1">The sequence shown here is derived from an EMBL/GenBank/DDBJ whole genome shotgun (WGS) entry which is preliminary data.</text>
</comment>
<keyword evidence="2" id="KW-1185">Reference proteome</keyword>
<reference evidence="1 2" key="1">
    <citation type="submission" date="2018-11" db="EMBL/GenBank/DDBJ databases">
        <title>Genome sequence and assembly of Colletotrichum sidae.</title>
        <authorList>
            <person name="Gan P."/>
            <person name="Shirasu K."/>
        </authorList>
    </citation>
    <scope>NUCLEOTIDE SEQUENCE [LARGE SCALE GENOMIC DNA]</scope>
    <source>
        <strain evidence="1 2">CBS 518.97</strain>
    </source>
</reference>
<evidence type="ECO:0000313" key="2">
    <source>
        <dbReference type="Proteomes" id="UP000295604"/>
    </source>
</evidence>